<dbReference type="PANTHER" id="PTHR43611:SF3">
    <property type="entry name" value="FLAVIN MONONUCLEOTIDE HYDROLASE 1, CHLOROPLATIC"/>
    <property type="match status" value="1"/>
</dbReference>
<reference evidence="1 2" key="1">
    <citation type="submission" date="2016-12" db="EMBL/GenBank/DDBJ databases">
        <authorList>
            <person name="Song W.-J."/>
            <person name="Kurnit D.M."/>
        </authorList>
    </citation>
    <scope>NUCLEOTIDE SEQUENCE [LARGE SCALE GENOMIC DNA]</scope>
    <source>
        <strain evidence="1 2">DSM 19599</strain>
    </source>
</reference>
<protein>
    <submittedName>
        <fullName evidence="1">2-haloacid dehalogenase</fullName>
    </submittedName>
</protein>
<keyword evidence="2" id="KW-1185">Reference proteome</keyword>
<sequence length="213" mass="23919">MSRDGEARAVRPTTVVFDLGNVLLHWDRSAAYRSLLADEAEIARFLETVVPLDWHRQLDGGRNWEEALGERIALYPHHEALIRRYRTGFSDTIPHAIEGTVMILEGLAAAGIPLYGLTNFPTEVYDETRERFGFFRHFRGVVVSGYEKMMKPDPAIFRLLADRYAIRPGESVFIDDLADNVEAARACGFIGIRFTSPEALAADLSRLGLPVGR</sequence>
<evidence type="ECO:0000313" key="1">
    <source>
        <dbReference type="EMBL" id="SHO64296.1"/>
    </source>
</evidence>
<dbReference type="NCBIfam" id="TIGR01509">
    <property type="entry name" value="HAD-SF-IA-v3"/>
    <property type="match status" value="1"/>
</dbReference>
<accession>A0A1M7ZHZ8</accession>
<dbReference type="InterPro" id="IPR023198">
    <property type="entry name" value="PGP-like_dom2"/>
</dbReference>
<dbReference type="RefSeq" id="WP_073627535.1">
    <property type="nucleotide sequence ID" value="NZ_FRXO01000003.1"/>
</dbReference>
<dbReference type="Pfam" id="PF00702">
    <property type="entry name" value="Hydrolase"/>
    <property type="match status" value="1"/>
</dbReference>
<dbReference type="AlphaFoldDB" id="A0A1M7ZHZ8"/>
<proteinExistence type="predicted"/>
<evidence type="ECO:0000313" key="2">
    <source>
        <dbReference type="Proteomes" id="UP000186406"/>
    </source>
</evidence>
<gene>
    <name evidence="1" type="ORF">SAMN02745172_01661</name>
</gene>
<dbReference type="EMBL" id="FRXO01000003">
    <property type="protein sequence ID" value="SHO64296.1"/>
    <property type="molecule type" value="Genomic_DNA"/>
</dbReference>
<dbReference type="InterPro" id="IPR036412">
    <property type="entry name" value="HAD-like_sf"/>
</dbReference>
<dbReference type="PANTHER" id="PTHR43611">
    <property type="entry name" value="ALPHA-D-GLUCOSE 1-PHOSPHATE PHOSPHATASE"/>
    <property type="match status" value="1"/>
</dbReference>
<name>A0A1M7ZHZ8_9HYPH</name>
<dbReference type="Gene3D" id="1.10.150.240">
    <property type="entry name" value="Putative phosphatase, domain 2"/>
    <property type="match status" value="1"/>
</dbReference>
<dbReference type="SFLD" id="SFLDG01129">
    <property type="entry name" value="C1.5:_HAD__Beta-PGM__Phosphata"/>
    <property type="match status" value="1"/>
</dbReference>
<dbReference type="Gene3D" id="3.40.50.1000">
    <property type="entry name" value="HAD superfamily/HAD-like"/>
    <property type="match status" value="1"/>
</dbReference>
<dbReference type="InterPro" id="IPR006439">
    <property type="entry name" value="HAD-SF_hydro_IA"/>
</dbReference>
<dbReference type="OrthoDB" id="9807742at2"/>
<dbReference type="SUPFAM" id="SSF56784">
    <property type="entry name" value="HAD-like"/>
    <property type="match status" value="1"/>
</dbReference>
<dbReference type="STRING" id="1123029.SAMN02745172_01661"/>
<dbReference type="InterPro" id="IPR023214">
    <property type="entry name" value="HAD_sf"/>
</dbReference>
<dbReference type="PRINTS" id="PR00413">
    <property type="entry name" value="HADHALOGNASE"/>
</dbReference>
<dbReference type="Proteomes" id="UP000186406">
    <property type="component" value="Unassembled WGS sequence"/>
</dbReference>
<organism evidence="1 2">
    <name type="scientific">Pseudoxanthobacter soli DSM 19599</name>
    <dbReference type="NCBI Taxonomy" id="1123029"/>
    <lineage>
        <taxon>Bacteria</taxon>
        <taxon>Pseudomonadati</taxon>
        <taxon>Pseudomonadota</taxon>
        <taxon>Alphaproteobacteria</taxon>
        <taxon>Hyphomicrobiales</taxon>
        <taxon>Segnochrobactraceae</taxon>
        <taxon>Pseudoxanthobacter</taxon>
    </lineage>
</organism>
<dbReference type="CDD" id="cd02603">
    <property type="entry name" value="HAD_sEH-N_like"/>
    <property type="match status" value="1"/>
</dbReference>
<dbReference type="SFLD" id="SFLDS00003">
    <property type="entry name" value="Haloacid_Dehalogenase"/>
    <property type="match status" value="1"/>
</dbReference>